<evidence type="ECO:0000256" key="5">
    <source>
        <dbReference type="ARBA" id="ARBA00022475"/>
    </source>
</evidence>
<dbReference type="PANTHER" id="PTHR10110:SF195">
    <property type="entry name" value="NA(+)_H(+) ANTIPORTER NHAS2"/>
    <property type="match status" value="1"/>
</dbReference>
<evidence type="ECO:0000256" key="9">
    <source>
        <dbReference type="ARBA" id="ARBA00023065"/>
    </source>
</evidence>
<evidence type="ECO:0000256" key="7">
    <source>
        <dbReference type="ARBA" id="ARBA00022989"/>
    </source>
</evidence>
<feature type="transmembrane region" description="Helical" evidence="12">
    <location>
        <begin position="170"/>
        <end position="188"/>
    </location>
</feature>
<keyword evidence="4" id="KW-0050">Antiport</keyword>
<feature type="transmembrane region" description="Helical" evidence="12">
    <location>
        <begin position="245"/>
        <end position="269"/>
    </location>
</feature>
<keyword evidence="10 12" id="KW-0472">Membrane</keyword>
<evidence type="ECO:0000259" key="13">
    <source>
        <dbReference type="Pfam" id="PF00999"/>
    </source>
</evidence>
<keyword evidence="3" id="KW-0813">Transport</keyword>
<proteinExistence type="inferred from homology"/>
<evidence type="ECO:0000256" key="3">
    <source>
        <dbReference type="ARBA" id="ARBA00022448"/>
    </source>
</evidence>
<organism evidence="14 15">
    <name type="scientific">Rubrivirga litoralis</name>
    <dbReference type="NCBI Taxonomy" id="3075598"/>
    <lineage>
        <taxon>Bacteria</taxon>
        <taxon>Pseudomonadati</taxon>
        <taxon>Rhodothermota</taxon>
        <taxon>Rhodothermia</taxon>
        <taxon>Rhodothermales</taxon>
        <taxon>Rubricoccaceae</taxon>
        <taxon>Rubrivirga</taxon>
    </lineage>
</organism>
<evidence type="ECO:0000256" key="6">
    <source>
        <dbReference type="ARBA" id="ARBA00022692"/>
    </source>
</evidence>
<feature type="transmembrane region" description="Helical" evidence="12">
    <location>
        <begin position="28"/>
        <end position="50"/>
    </location>
</feature>
<gene>
    <name evidence="14" type="ORF">RM540_09830</name>
</gene>
<comment type="caution">
    <text evidence="14">The sequence shown here is derived from an EMBL/GenBank/DDBJ whole genome shotgun (WGS) entry which is preliminary data.</text>
</comment>
<dbReference type="EMBL" id="JAVRHT010000020">
    <property type="protein sequence ID" value="MDT0632043.1"/>
    <property type="molecule type" value="Genomic_DNA"/>
</dbReference>
<keyword evidence="8" id="KW-0915">Sodium</keyword>
<dbReference type="Gene3D" id="6.10.140.1330">
    <property type="match status" value="1"/>
</dbReference>
<keyword evidence="6 12" id="KW-0812">Transmembrane</keyword>
<keyword evidence="7 12" id="KW-1133">Transmembrane helix</keyword>
<evidence type="ECO:0000256" key="12">
    <source>
        <dbReference type="SAM" id="Phobius"/>
    </source>
</evidence>
<dbReference type="InterPro" id="IPR006153">
    <property type="entry name" value="Cation/H_exchanger_TM"/>
</dbReference>
<evidence type="ECO:0000256" key="10">
    <source>
        <dbReference type="ARBA" id="ARBA00023136"/>
    </source>
</evidence>
<dbReference type="Pfam" id="PF00999">
    <property type="entry name" value="Na_H_Exchanger"/>
    <property type="match status" value="1"/>
</dbReference>
<evidence type="ECO:0000313" key="14">
    <source>
        <dbReference type="EMBL" id="MDT0632043.1"/>
    </source>
</evidence>
<dbReference type="Proteomes" id="UP001267426">
    <property type="component" value="Unassembled WGS sequence"/>
</dbReference>
<name>A0ABU3BRY2_9BACT</name>
<dbReference type="RefSeq" id="WP_311663600.1">
    <property type="nucleotide sequence ID" value="NZ_JAVRHT010000020.1"/>
</dbReference>
<feature type="transmembrane region" description="Helical" evidence="12">
    <location>
        <begin position="99"/>
        <end position="122"/>
    </location>
</feature>
<feature type="transmembrane region" description="Helical" evidence="12">
    <location>
        <begin position="386"/>
        <end position="406"/>
    </location>
</feature>
<keyword evidence="5" id="KW-1003">Cell membrane</keyword>
<evidence type="ECO:0000256" key="2">
    <source>
        <dbReference type="ARBA" id="ARBA00007367"/>
    </source>
</evidence>
<reference evidence="14 15" key="1">
    <citation type="submission" date="2023-09" db="EMBL/GenBank/DDBJ databases">
        <authorList>
            <person name="Rey-Velasco X."/>
        </authorList>
    </citation>
    <scope>NUCLEOTIDE SEQUENCE [LARGE SCALE GENOMIC DNA]</scope>
    <source>
        <strain evidence="14 15">F394</strain>
    </source>
</reference>
<feature type="transmembrane region" description="Helical" evidence="12">
    <location>
        <begin position="319"/>
        <end position="344"/>
    </location>
</feature>
<evidence type="ECO:0000313" key="15">
    <source>
        <dbReference type="Proteomes" id="UP001267426"/>
    </source>
</evidence>
<keyword evidence="15" id="KW-1185">Reference proteome</keyword>
<accession>A0ABU3BRY2</accession>
<feature type="transmembrane region" description="Helical" evidence="12">
    <location>
        <begin position="200"/>
        <end position="225"/>
    </location>
</feature>
<feature type="transmembrane region" description="Helical" evidence="12">
    <location>
        <begin position="290"/>
        <end position="313"/>
    </location>
</feature>
<keyword evidence="9" id="KW-0406">Ion transport</keyword>
<dbReference type="PANTHER" id="PTHR10110">
    <property type="entry name" value="SODIUM/HYDROGEN EXCHANGER"/>
    <property type="match status" value="1"/>
</dbReference>
<keyword evidence="11" id="KW-0739">Sodium transport</keyword>
<comment type="similarity">
    <text evidence="2">Belongs to the monovalent cation:proton antiporter 1 (CPA1) transporter (TC 2.A.36) family.</text>
</comment>
<protein>
    <submittedName>
        <fullName evidence="14">Sodium:proton antiporter</fullName>
    </submittedName>
</protein>
<feature type="transmembrane region" description="Helical" evidence="12">
    <location>
        <begin position="70"/>
        <end position="87"/>
    </location>
</feature>
<feature type="domain" description="Cation/H+ exchanger transmembrane" evidence="13">
    <location>
        <begin position="13"/>
        <end position="407"/>
    </location>
</feature>
<evidence type="ECO:0000256" key="8">
    <source>
        <dbReference type="ARBA" id="ARBA00023053"/>
    </source>
</evidence>
<evidence type="ECO:0000256" key="4">
    <source>
        <dbReference type="ARBA" id="ARBA00022449"/>
    </source>
</evidence>
<feature type="transmembrane region" description="Helical" evidence="12">
    <location>
        <begin position="134"/>
        <end position="158"/>
    </location>
</feature>
<comment type="subcellular location">
    <subcellularLocation>
        <location evidence="1">Cell membrane</location>
        <topology evidence="1">Multi-pass membrane protein</topology>
    </subcellularLocation>
</comment>
<evidence type="ECO:0000256" key="1">
    <source>
        <dbReference type="ARBA" id="ARBA00004651"/>
    </source>
</evidence>
<evidence type="ECO:0000256" key="11">
    <source>
        <dbReference type="ARBA" id="ARBA00023201"/>
    </source>
</evidence>
<dbReference type="InterPro" id="IPR018422">
    <property type="entry name" value="Cation/H_exchanger_CPA1"/>
</dbReference>
<sequence length="431" mass="44710">MGLFGTLAALLTVTALFAYVNHRTVRLPTTIGVMLIALLTSLALLALHGVGIDLDVPARRLLQGIDFDETLLQGMLSFLLFAGALHVDLGDLAEHKGTIAVLATFGVVISTAVIGGLTFLAAGALGLDLRLIDALLFGALISPTDPIAVMGLLSTMGVPRSLETKIAGESLFNDGVGVVVFLILLELARGTEPVTAGDVALLFAQEAGGGALFGAVAGYVAYRMLRSIDDYKVEVLVTLALVTGGYALAGALHLSAPIAIVVAGLLIGNQGRAFAMSDLTRDRLDVFWELIDEVLNAVLFVLIGLEILVITFAPSAVVLALLAVPIALLGRSVGVFVPLAGLRPFGLRQEAGVKRVLVWGGLRGGISVALALSLPPGPVRETLLVATYAVVVFSIVVQGLTVPRLVRHVLQTGPPRDLDPLDGDSGPPAVA</sequence>